<reference evidence="2 3" key="1">
    <citation type="submission" date="2023-01" db="EMBL/GenBank/DDBJ databases">
        <title>Novel species of the genus Asticcacaulis isolated from rivers.</title>
        <authorList>
            <person name="Lu H."/>
        </authorList>
    </citation>
    <scope>NUCLEOTIDE SEQUENCE [LARGE SCALE GENOMIC DNA]</scope>
    <source>
        <strain evidence="2 3">DXS10W</strain>
    </source>
</reference>
<name>A0ABT5IBY5_9CAUL</name>
<dbReference type="SUPFAM" id="SSF51695">
    <property type="entry name" value="PLC-like phosphodiesterases"/>
    <property type="match status" value="1"/>
</dbReference>
<proteinExistence type="predicted"/>
<dbReference type="GO" id="GO:0004435">
    <property type="term" value="F:phosphatidylinositol-4,5-bisphosphate phospholipase C activity"/>
    <property type="evidence" value="ECO:0007669"/>
    <property type="project" value="UniProtKB-EC"/>
</dbReference>
<keyword evidence="1" id="KW-0732">Signal</keyword>
<evidence type="ECO:0000313" key="3">
    <source>
        <dbReference type="Proteomes" id="UP001216595"/>
    </source>
</evidence>
<dbReference type="Pfam" id="PF16670">
    <property type="entry name" value="PI-PLC-C1"/>
    <property type="match status" value="1"/>
</dbReference>
<dbReference type="EC" id="3.1.4.11" evidence="2"/>
<evidence type="ECO:0000256" key="1">
    <source>
        <dbReference type="SAM" id="SignalP"/>
    </source>
</evidence>
<comment type="caution">
    <text evidence="2">The sequence shown here is derived from an EMBL/GenBank/DDBJ whole genome shotgun (WGS) entry which is preliminary data.</text>
</comment>
<dbReference type="CDD" id="cd08589">
    <property type="entry name" value="PI-PLCc_SaPLC1_like"/>
    <property type="match status" value="1"/>
</dbReference>
<dbReference type="Proteomes" id="UP001216595">
    <property type="component" value="Unassembled WGS sequence"/>
</dbReference>
<dbReference type="InterPro" id="IPR032075">
    <property type="entry name" value="PI-PLC-C1"/>
</dbReference>
<feature type="chain" id="PRO_5046312048" evidence="1">
    <location>
        <begin position="22"/>
        <end position="392"/>
    </location>
</feature>
<dbReference type="RefSeq" id="WP_272740442.1">
    <property type="nucleotide sequence ID" value="NZ_JAQQKW010000002.1"/>
</dbReference>
<organism evidence="2 3">
    <name type="scientific">Asticcacaulis currens</name>
    <dbReference type="NCBI Taxonomy" id="2984210"/>
    <lineage>
        <taxon>Bacteria</taxon>
        <taxon>Pseudomonadati</taxon>
        <taxon>Pseudomonadota</taxon>
        <taxon>Alphaproteobacteria</taxon>
        <taxon>Caulobacterales</taxon>
        <taxon>Caulobacteraceae</taxon>
        <taxon>Asticcacaulis</taxon>
    </lineage>
</organism>
<feature type="signal peptide" evidence="1">
    <location>
        <begin position="1"/>
        <end position="21"/>
    </location>
</feature>
<keyword evidence="2" id="KW-0378">Hydrolase</keyword>
<dbReference type="EMBL" id="JAQQKW010000002">
    <property type="protein sequence ID" value="MDC7693692.1"/>
    <property type="molecule type" value="Genomic_DNA"/>
</dbReference>
<gene>
    <name evidence="2" type="ORF">PQU94_05285</name>
</gene>
<evidence type="ECO:0000313" key="2">
    <source>
        <dbReference type="EMBL" id="MDC7693692.1"/>
    </source>
</evidence>
<protein>
    <submittedName>
        <fullName evidence="2">Ca2+-dependent phosphoinositide-specific phospholipase C</fullName>
        <ecNumber evidence="2">3.1.4.11</ecNumber>
    </submittedName>
</protein>
<keyword evidence="3" id="KW-1185">Reference proteome</keyword>
<dbReference type="InterPro" id="IPR017946">
    <property type="entry name" value="PLC-like_Pdiesterase_TIM-brl"/>
</dbReference>
<dbReference type="Gene3D" id="3.20.20.190">
    <property type="entry name" value="Phosphatidylinositol (PI) phosphodiesterase"/>
    <property type="match status" value="1"/>
</dbReference>
<sequence length="392" mass="43335">MAWRYSAAVTVALWGAMGAWAGAEPASKSTAVRLNQLQFVGTHNSYHVAPDTALFRLMDETGYAESAEWPARRLVPALDYTHAPLQTQLERGLRVFELDVHDDPQGGRFADPGFLKALSPEVAATVAPVDPEGELRKPGLKVFHAADTDVRSRCLRFTRCLEIIRDWSQAHPGHLPLFVQIEAKEGRKPPVANAYVPAAAAPFGREAWARLHAEIEAVFPPAQIVRPAEVQGAYASVNAAVRAEGWPALDALRGRVIFLLLDDPQKQDAYADFTSGVVAPLLFVARTPDDPRTAWLMRPKPKARQIEALVRQGFLVYTRADAGGEDSDLSKETRRREAFTSGAQLIATDYPWPDRRFGPYEVRFPSGYARCNPVLKSGCDTENVQESPKKRE</sequence>
<accession>A0ABT5IBY5</accession>